<evidence type="ECO:0000313" key="1">
    <source>
        <dbReference type="EMBL" id="RDX68139.1"/>
    </source>
</evidence>
<dbReference type="SUPFAM" id="SSF54403">
    <property type="entry name" value="Cystatin/monellin"/>
    <property type="match status" value="1"/>
</dbReference>
<accession>A0A371EQC9</accession>
<protein>
    <submittedName>
        <fullName evidence="1">Uncharacterized protein</fullName>
    </submittedName>
</protein>
<organism evidence="1 2">
    <name type="scientific">Mucuna pruriens</name>
    <name type="common">Velvet bean</name>
    <name type="synonym">Dolichos pruriens</name>
    <dbReference type="NCBI Taxonomy" id="157652"/>
    <lineage>
        <taxon>Eukaryota</taxon>
        <taxon>Viridiplantae</taxon>
        <taxon>Streptophyta</taxon>
        <taxon>Embryophyta</taxon>
        <taxon>Tracheophyta</taxon>
        <taxon>Spermatophyta</taxon>
        <taxon>Magnoliopsida</taxon>
        <taxon>eudicotyledons</taxon>
        <taxon>Gunneridae</taxon>
        <taxon>Pentapetalae</taxon>
        <taxon>rosids</taxon>
        <taxon>fabids</taxon>
        <taxon>Fabales</taxon>
        <taxon>Fabaceae</taxon>
        <taxon>Papilionoideae</taxon>
        <taxon>50 kb inversion clade</taxon>
        <taxon>NPAAA clade</taxon>
        <taxon>indigoferoid/millettioid clade</taxon>
        <taxon>Phaseoleae</taxon>
        <taxon>Mucuna</taxon>
    </lineage>
</organism>
<dbReference type="AlphaFoldDB" id="A0A371EQC9"/>
<dbReference type="InterPro" id="IPR046350">
    <property type="entry name" value="Cystatin_sf"/>
</dbReference>
<reference evidence="1" key="1">
    <citation type="submission" date="2018-05" db="EMBL/GenBank/DDBJ databases">
        <title>Draft genome of Mucuna pruriens seed.</title>
        <authorList>
            <person name="Nnadi N.E."/>
            <person name="Vos R."/>
            <person name="Hasami M.H."/>
            <person name="Devisetty U.K."/>
            <person name="Aguiy J.C."/>
        </authorList>
    </citation>
    <scope>NUCLEOTIDE SEQUENCE [LARGE SCALE GENOMIC DNA]</scope>
    <source>
        <strain evidence="1">JCA_2017</strain>
    </source>
</reference>
<name>A0A371EQC9_MUCPR</name>
<dbReference type="Proteomes" id="UP000257109">
    <property type="component" value="Unassembled WGS sequence"/>
</dbReference>
<gene>
    <name evidence="1" type="ORF">CR513_52904</name>
</gene>
<dbReference type="OrthoDB" id="1734247at2759"/>
<proteinExistence type="predicted"/>
<dbReference type="Gene3D" id="3.10.450.10">
    <property type="match status" value="1"/>
</dbReference>
<comment type="caution">
    <text evidence="1">The sequence shown here is derived from an EMBL/GenBank/DDBJ whole genome shotgun (WGS) entry which is preliminary data.</text>
</comment>
<evidence type="ECO:0000313" key="2">
    <source>
        <dbReference type="Proteomes" id="UP000257109"/>
    </source>
</evidence>
<keyword evidence="2" id="KW-1185">Reference proteome</keyword>
<dbReference type="EMBL" id="QJKJ01012668">
    <property type="protein sequence ID" value="RDX68139.1"/>
    <property type="molecule type" value="Genomic_DNA"/>
</dbReference>
<sequence>MREQPDVALLVVPPIRAQGFHHARMATLGWLQNSVETEALARFAVDEHNKKQNCKVKIV</sequence>
<feature type="non-terminal residue" evidence="1">
    <location>
        <position position="1"/>
    </location>
</feature>